<evidence type="ECO:0000256" key="2">
    <source>
        <dbReference type="SAM" id="MobiDB-lite"/>
    </source>
</evidence>
<evidence type="ECO:0008006" key="4">
    <source>
        <dbReference type="Google" id="ProtNLM"/>
    </source>
</evidence>
<feature type="region of interest" description="Disordered" evidence="2">
    <location>
        <begin position="89"/>
        <end position="117"/>
    </location>
</feature>
<dbReference type="PANTHER" id="PTHR46082">
    <property type="entry name" value="ATP/GTP-BINDING PROTEIN-RELATED"/>
    <property type="match status" value="1"/>
</dbReference>
<dbReference type="InterPro" id="IPR053137">
    <property type="entry name" value="NLR-like"/>
</dbReference>
<evidence type="ECO:0000256" key="1">
    <source>
        <dbReference type="SAM" id="Coils"/>
    </source>
</evidence>
<protein>
    <recommendedName>
        <fullName evidence="4">Kinesin light chain</fullName>
    </recommendedName>
</protein>
<dbReference type="EMBL" id="HBHX01062316">
    <property type="protein sequence ID" value="CAE0142658.1"/>
    <property type="molecule type" value="Transcribed_RNA"/>
</dbReference>
<feature type="coiled-coil region" evidence="1">
    <location>
        <begin position="663"/>
        <end position="697"/>
    </location>
</feature>
<dbReference type="AlphaFoldDB" id="A0A7S3BTV1"/>
<dbReference type="Gene3D" id="1.25.40.10">
    <property type="entry name" value="Tetratricopeptide repeat domain"/>
    <property type="match status" value="2"/>
</dbReference>
<feature type="compositionally biased region" description="Basic residues" evidence="2">
    <location>
        <begin position="95"/>
        <end position="106"/>
    </location>
</feature>
<dbReference type="InterPro" id="IPR011990">
    <property type="entry name" value="TPR-like_helical_dom_sf"/>
</dbReference>
<reference evidence="3" key="1">
    <citation type="submission" date="2021-01" db="EMBL/GenBank/DDBJ databases">
        <authorList>
            <person name="Corre E."/>
            <person name="Pelletier E."/>
            <person name="Niang G."/>
            <person name="Scheremetjew M."/>
            <person name="Finn R."/>
            <person name="Kale V."/>
            <person name="Holt S."/>
            <person name="Cochrane G."/>
            <person name="Meng A."/>
            <person name="Brown T."/>
            <person name="Cohen L."/>
        </authorList>
    </citation>
    <scope>NUCLEOTIDE SEQUENCE</scope>
    <source>
        <strain evidence="3">CCMP281</strain>
    </source>
</reference>
<feature type="region of interest" description="Disordered" evidence="2">
    <location>
        <begin position="734"/>
        <end position="795"/>
    </location>
</feature>
<dbReference type="PANTHER" id="PTHR46082:SF6">
    <property type="entry name" value="AAA+ ATPASE DOMAIN-CONTAINING PROTEIN-RELATED"/>
    <property type="match status" value="1"/>
</dbReference>
<sequence>MAGLAREVIHTIKERKRLASLRDWYQIKGLAPEPDATWKIETGTIVRAYTIPERSTRRRRPGGCWMCGGADDAADDDWMAAEVLEQATAKERRNSHLRQPRSRRHPRTAETYLGTPVAPADPTVEVAEPKRFWKIKYDLPAGRKEKTAVVEESQLQLLPPFPREGVSLACLRSFRAEFCDLLLGGTTTQVCLDIVMPLTKRAQTSLATSLHRAGCTDAEGRPFVAPATVFVSHAWRYRFEDVLDTLEAVGAEAEKPEEVYFWFDVFCNNQHGAPNLPQLWWKTTFLGAIRLIGSTCLILAPWSDPIPLTRAWCLWEILSTLRCGATLDVRMMPQERDYFIHALTDDLDKIVSVLSRVDCRRSEAWNPVDRDMILDAVHDTVGFTDLNATVTQQMRKWLALQGQEALRRMPDSERALSQLQRQLVGLLTQLGQYGAGSSLAEASVTACSAAFGADDAQTLTAIHNLAVIRMQEGKLDEAEPLQRKALEGRQRLFSEHHHDTLRSKERLALLLQAKKRLPEAEILFRECVALYEGLGQQESLDYVGALTNLATVLRKLADVNPEAREVRLNEAQQLLESSYEKRWQLLGERHPTTLISANQLGQLLHARGKLVQAEALLRAVLYGRLEVLGGQHPQTLNSRGALAMVLLQLRGPIEADLALDDAVEVAEQTLGKAHRVAESLREKREQIEQRISTQNNMAVGAADTTKSERHRAAAAELSDPKKMASAEIARGRKPSLAFPTPKPFDPNGSAANDTLPNPFGNPLDLKSVLNEPPTVNDQLPTLPSAPGYQMGEVRV</sequence>
<dbReference type="Pfam" id="PF13374">
    <property type="entry name" value="TPR_10"/>
    <property type="match status" value="2"/>
</dbReference>
<dbReference type="Pfam" id="PF13424">
    <property type="entry name" value="TPR_12"/>
    <property type="match status" value="1"/>
</dbReference>
<proteinExistence type="predicted"/>
<gene>
    <name evidence="3" type="ORF">HERI1096_LOCUS34443</name>
</gene>
<evidence type="ECO:0000313" key="3">
    <source>
        <dbReference type="EMBL" id="CAE0142658.1"/>
    </source>
</evidence>
<accession>A0A7S3BTV1</accession>
<name>A0A7S3BTV1_9EUKA</name>
<dbReference type="SUPFAM" id="SSF48452">
    <property type="entry name" value="TPR-like"/>
    <property type="match status" value="2"/>
</dbReference>
<organism evidence="3">
    <name type="scientific">Haptolina ericina</name>
    <dbReference type="NCBI Taxonomy" id="156174"/>
    <lineage>
        <taxon>Eukaryota</taxon>
        <taxon>Haptista</taxon>
        <taxon>Haptophyta</taxon>
        <taxon>Prymnesiophyceae</taxon>
        <taxon>Prymnesiales</taxon>
        <taxon>Prymnesiaceae</taxon>
        <taxon>Haptolina</taxon>
    </lineage>
</organism>
<keyword evidence="1" id="KW-0175">Coiled coil</keyword>